<organism evidence="5 6">
    <name type="scientific">Actinomadura yumaensis</name>
    <dbReference type="NCBI Taxonomy" id="111807"/>
    <lineage>
        <taxon>Bacteria</taxon>
        <taxon>Bacillati</taxon>
        <taxon>Actinomycetota</taxon>
        <taxon>Actinomycetes</taxon>
        <taxon>Streptosporangiales</taxon>
        <taxon>Thermomonosporaceae</taxon>
        <taxon>Actinomadura</taxon>
    </lineage>
</organism>
<dbReference type="SUPFAM" id="SSF48498">
    <property type="entry name" value="Tetracyclin repressor-like, C-terminal domain"/>
    <property type="match status" value="1"/>
</dbReference>
<comment type="caution">
    <text evidence="5">The sequence shown here is derived from an EMBL/GenBank/DDBJ whole genome shotgun (WGS) entry which is preliminary data.</text>
</comment>
<feature type="domain" description="HTH tetR-type" evidence="4">
    <location>
        <begin position="26"/>
        <end position="86"/>
    </location>
</feature>
<dbReference type="InterPro" id="IPR049397">
    <property type="entry name" value="EthR_C"/>
</dbReference>
<evidence type="ECO:0000256" key="2">
    <source>
        <dbReference type="PROSITE-ProRule" id="PRU00335"/>
    </source>
</evidence>
<feature type="region of interest" description="Disordered" evidence="3">
    <location>
        <begin position="1"/>
        <end position="29"/>
    </location>
</feature>
<evidence type="ECO:0000313" key="6">
    <source>
        <dbReference type="Proteomes" id="UP001596380"/>
    </source>
</evidence>
<feature type="DNA-binding region" description="H-T-H motif" evidence="2">
    <location>
        <begin position="49"/>
        <end position="68"/>
    </location>
</feature>
<dbReference type="EMBL" id="JBHSXS010000038">
    <property type="protein sequence ID" value="MFC6885491.1"/>
    <property type="molecule type" value="Genomic_DNA"/>
</dbReference>
<dbReference type="Gene3D" id="1.10.10.60">
    <property type="entry name" value="Homeodomain-like"/>
    <property type="match status" value="1"/>
</dbReference>
<evidence type="ECO:0000313" key="5">
    <source>
        <dbReference type="EMBL" id="MFC6885491.1"/>
    </source>
</evidence>
<name>A0ABW2CWY3_9ACTN</name>
<dbReference type="PANTHER" id="PTHR30055">
    <property type="entry name" value="HTH-TYPE TRANSCRIPTIONAL REGULATOR RUTR"/>
    <property type="match status" value="1"/>
</dbReference>
<evidence type="ECO:0000256" key="1">
    <source>
        <dbReference type="ARBA" id="ARBA00023125"/>
    </source>
</evidence>
<evidence type="ECO:0000256" key="3">
    <source>
        <dbReference type="SAM" id="MobiDB-lite"/>
    </source>
</evidence>
<dbReference type="PROSITE" id="PS50977">
    <property type="entry name" value="HTH_TETR_2"/>
    <property type="match status" value="1"/>
</dbReference>
<accession>A0ABW2CWY3</accession>
<evidence type="ECO:0000259" key="4">
    <source>
        <dbReference type="PROSITE" id="PS50977"/>
    </source>
</evidence>
<dbReference type="InterPro" id="IPR036271">
    <property type="entry name" value="Tet_transcr_reg_TetR-rel_C_sf"/>
</dbReference>
<keyword evidence="1 2" id="KW-0238">DNA-binding</keyword>
<dbReference type="PRINTS" id="PR00455">
    <property type="entry name" value="HTHTETR"/>
</dbReference>
<gene>
    <name evidence="5" type="ORF">ACFQKB_37425</name>
</gene>
<dbReference type="Pfam" id="PF00440">
    <property type="entry name" value="TetR_N"/>
    <property type="match status" value="1"/>
</dbReference>
<reference evidence="6" key="1">
    <citation type="journal article" date="2019" name="Int. J. Syst. Evol. Microbiol.">
        <title>The Global Catalogue of Microorganisms (GCM) 10K type strain sequencing project: providing services to taxonomists for standard genome sequencing and annotation.</title>
        <authorList>
            <consortium name="The Broad Institute Genomics Platform"/>
            <consortium name="The Broad Institute Genome Sequencing Center for Infectious Disease"/>
            <person name="Wu L."/>
            <person name="Ma J."/>
        </authorList>
    </citation>
    <scope>NUCLEOTIDE SEQUENCE [LARGE SCALE GENOMIC DNA]</scope>
    <source>
        <strain evidence="6">JCM 3369</strain>
    </source>
</reference>
<sequence length="225" mass="25541">MKKHTIVKSRPSGGADRPAKSTRKGRETDRAFRDAARAVFAREGYFNAKISDIAAEAGKSVASFYNYYETKADLLIALAEEFHEEATELAVLPFRRGLSPEDALRESVAAFWRTYARRRGELIGVFQASMLEEQFRDRWLAIRAEAIERIAGEVRRAQRHGYCPGLDPVLTASALSAMLEHFCYIWQAQGGERTETEFDDERAVDTLATIWVKSIYWRGDPPEQT</sequence>
<dbReference type="Pfam" id="PF21313">
    <property type="entry name" value="EthR_C"/>
    <property type="match status" value="1"/>
</dbReference>
<dbReference type="RefSeq" id="WP_160825515.1">
    <property type="nucleotide sequence ID" value="NZ_JBHSXE010000001.1"/>
</dbReference>
<dbReference type="Proteomes" id="UP001596380">
    <property type="component" value="Unassembled WGS sequence"/>
</dbReference>
<proteinExistence type="predicted"/>
<dbReference type="SUPFAM" id="SSF46689">
    <property type="entry name" value="Homeodomain-like"/>
    <property type="match status" value="1"/>
</dbReference>
<protein>
    <submittedName>
        <fullName evidence="5">TetR/AcrR family transcriptional regulator</fullName>
    </submittedName>
</protein>
<dbReference type="InterPro" id="IPR009057">
    <property type="entry name" value="Homeodomain-like_sf"/>
</dbReference>
<dbReference type="InterPro" id="IPR050109">
    <property type="entry name" value="HTH-type_TetR-like_transc_reg"/>
</dbReference>
<dbReference type="Gene3D" id="1.10.357.10">
    <property type="entry name" value="Tetracycline Repressor, domain 2"/>
    <property type="match status" value="1"/>
</dbReference>
<dbReference type="InterPro" id="IPR001647">
    <property type="entry name" value="HTH_TetR"/>
</dbReference>
<dbReference type="PANTHER" id="PTHR30055:SF226">
    <property type="entry name" value="HTH-TYPE TRANSCRIPTIONAL REGULATOR PKSA"/>
    <property type="match status" value="1"/>
</dbReference>
<keyword evidence="6" id="KW-1185">Reference proteome</keyword>